<organism evidence="1 2">
    <name type="scientific">Bifidobacterium choloepi</name>
    <dbReference type="NCBI Taxonomy" id="2614131"/>
    <lineage>
        <taxon>Bacteria</taxon>
        <taxon>Bacillati</taxon>
        <taxon>Actinomycetota</taxon>
        <taxon>Actinomycetes</taxon>
        <taxon>Bifidobacteriales</taxon>
        <taxon>Bifidobacteriaceae</taxon>
        <taxon>Bifidobacterium</taxon>
    </lineage>
</organism>
<keyword evidence="2" id="KW-1185">Reference proteome</keyword>
<proteinExistence type="predicted"/>
<dbReference type="Pfam" id="PF00450">
    <property type="entry name" value="Peptidase_S10"/>
    <property type="match status" value="1"/>
</dbReference>
<dbReference type="EMBL" id="VYSG01000003">
    <property type="protein sequence ID" value="NEG70417.1"/>
    <property type="molecule type" value="Genomic_DNA"/>
</dbReference>
<dbReference type="AlphaFoldDB" id="A0A6I5N1D2"/>
<sequence>MADDTNETKTCACGAECKCAAKAAAKPEEKVPATATKDFTWHGPDGETIDYTATAEMIPIWDDDRKLIGHMFMLSQVANGDRYADKDDRPVTFCWNGGPGGASNMVCIGGQGAVRVPTQGEKHLPNDTPMEDNPYTLLPSSDLVFIDALGTGYSHVDANYDAKKVWGVDGDADAFARGIIAWLTAHKRYDSPVYLYGESYGTMRNAVVFRVLGEKGYGVHGVIEQSTILDYDPVMPGNDAYYMGMVPVYAATANYFGKAGAGVDKYEWFQKACDWVNHTYAPAIVQGDMLPADEMRDVAAQMSELVGLPTDFLVEKGLRIELDTFRKNLLKDEGKTLGRYDTRFTTYAYQDVQGDNEFYAGEDPSYDGINAAYVDAYMKYLHDEIGFEGYPNYEALSMKVNMDWNWTHTAPGTMGPAQVPNVAYDMATALRRNPTARILFFGGIHDAATPFWNVMHDMSKLFLPQALKDQIEYHVHSNGHMAYADEDAMKQMAPELKAFYARKHVAA</sequence>
<evidence type="ECO:0000313" key="2">
    <source>
        <dbReference type="Proteomes" id="UP000469292"/>
    </source>
</evidence>
<dbReference type="SUPFAM" id="SSF53474">
    <property type="entry name" value="alpha/beta-Hydrolases"/>
    <property type="match status" value="1"/>
</dbReference>
<name>A0A6I5N1D2_9BIFI</name>
<dbReference type="InterPro" id="IPR001563">
    <property type="entry name" value="Peptidase_S10"/>
</dbReference>
<reference evidence="1 2" key="1">
    <citation type="submission" date="2019-09" db="EMBL/GenBank/DDBJ databases">
        <title>Phylogenetic characterization of a novel taxon of the genus Bifidobacterium: Bifidobacterium choloepi sp. nov.</title>
        <authorList>
            <person name="Modesto M."/>
            <person name="Satti M."/>
        </authorList>
    </citation>
    <scope>NUCLEOTIDE SEQUENCE [LARGE SCALE GENOMIC DNA]</scope>
    <source>
        <strain evidence="1 2">BRDM6</strain>
    </source>
</reference>
<dbReference type="RefSeq" id="WP_163228005.1">
    <property type="nucleotide sequence ID" value="NZ_VYSG01000003.1"/>
</dbReference>
<dbReference type="GO" id="GO:0006508">
    <property type="term" value="P:proteolysis"/>
    <property type="evidence" value="ECO:0007669"/>
    <property type="project" value="InterPro"/>
</dbReference>
<dbReference type="Gene3D" id="3.40.50.1820">
    <property type="entry name" value="alpha/beta hydrolase"/>
    <property type="match status" value="1"/>
</dbReference>
<dbReference type="InterPro" id="IPR029058">
    <property type="entry name" value="AB_hydrolase_fold"/>
</dbReference>
<protein>
    <submittedName>
        <fullName evidence="1">Peptidase S10</fullName>
    </submittedName>
</protein>
<accession>A0A6I5N1D2</accession>
<gene>
    <name evidence="1" type="ORF">F6S87_07380</name>
</gene>
<dbReference type="Proteomes" id="UP000469292">
    <property type="component" value="Unassembled WGS sequence"/>
</dbReference>
<dbReference type="GO" id="GO:0004185">
    <property type="term" value="F:serine-type carboxypeptidase activity"/>
    <property type="evidence" value="ECO:0007669"/>
    <property type="project" value="InterPro"/>
</dbReference>
<comment type="caution">
    <text evidence="1">The sequence shown here is derived from an EMBL/GenBank/DDBJ whole genome shotgun (WGS) entry which is preliminary data.</text>
</comment>
<evidence type="ECO:0000313" key="1">
    <source>
        <dbReference type="EMBL" id="NEG70417.1"/>
    </source>
</evidence>